<comment type="caution">
    <text evidence="8">The sequence shown here is derived from an EMBL/GenBank/DDBJ whole genome shotgun (WGS) entry which is preliminary data.</text>
</comment>
<keyword evidence="3 6" id="KW-0540">Nuclease</keyword>
<dbReference type="InterPro" id="IPR037004">
    <property type="entry name" value="Exonuc_VII_ssu_sf"/>
</dbReference>
<dbReference type="PANTHER" id="PTHR34137">
    <property type="entry name" value="EXODEOXYRIBONUCLEASE 7 SMALL SUBUNIT"/>
    <property type="match status" value="1"/>
</dbReference>
<dbReference type="Proteomes" id="UP001236559">
    <property type="component" value="Unassembled WGS sequence"/>
</dbReference>
<feature type="coiled-coil region" evidence="7">
    <location>
        <begin position="3"/>
        <end position="37"/>
    </location>
</feature>
<dbReference type="EC" id="3.1.11.6" evidence="6"/>
<keyword evidence="9" id="KW-1185">Reference proteome</keyword>
<evidence type="ECO:0000256" key="1">
    <source>
        <dbReference type="ARBA" id="ARBA00009998"/>
    </source>
</evidence>
<proteinExistence type="inferred from homology"/>
<comment type="function">
    <text evidence="6">Bidirectionally degrades single-stranded DNA into large acid-insoluble oligonucleotides, which are then degraded further into small acid-soluble oligonucleotides.</text>
</comment>
<dbReference type="NCBIfam" id="TIGR01280">
    <property type="entry name" value="xseB"/>
    <property type="match status" value="1"/>
</dbReference>
<evidence type="ECO:0000256" key="3">
    <source>
        <dbReference type="ARBA" id="ARBA00022722"/>
    </source>
</evidence>
<dbReference type="HAMAP" id="MF_00337">
    <property type="entry name" value="Exonuc_7_S"/>
    <property type="match status" value="1"/>
</dbReference>
<name>A0ABU0ASE4_9FIRM</name>
<evidence type="ECO:0000313" key="9">
    <source>
        <dbReference type="Proteomes" id="UP001236559"/>
    </source>
</evidence>
<keyword evidence="5 6" id="KW-0269">Exonuclease</keyword>
<dbReference type="SUPFAM" id="SSF116842">
    <property type="entry name" value="XseB-like"/>
    <property type="match status" value="1"/>
</dbReference>
<comment type="catalytic activity">
    <reaction evidence="6">
        <text>Exonucleolytic cleavage in either 5'- to 3'- or 3'- to 5'-direction to yield nucleoside 5'-phosphates.</text>
        <dbReference type="EC" id="3.1.11.6"/>
    </reaction>
</comment>
<evidence type="ECO:0000256" key="5">
    <source>
        <dbReference type="ARBA" id="ARBA00022839"/>
    </source>
</evidence>
<keyword evidence="2 6" id="KW-0963">Cytoplasm</keyword>
<evidence type="ECO:0000256" key="6">
    <source>
        <dbReference type="HAMAP-Rule" id="MF_00337"/>
    </source>
</evidence>
<accession>A0ABU0ASE4</accession>
<comment type="similarity">
    <text evidence="1 6">Belongs to the XseB family.</text>
</comment>
<comment type="subcellular location">
    <subcellularLocation>
        <location evidence="6">Cytoplasm</location>
    </subcellularLocation>
</comment>
<dbReference type="NCBIfam" id="NF002140">
    <property type="entry name" value="PRK00977.1-4"/>
    <property type="match status" value="1"/>
</dbReference>
<keyword evidence="4 6" id="KW-0378">Hydrolase</keyword>
<dbReference type="RefSeq" id="WP_023056318.1">
    <property type="nucleotide sequence ID" value="NZ_JAUSTN010000001.1"/>
</dbReference>
<sequence>MNNLSYEEAIKRFEEIVKSLESDNLTLEEAIKNYEEGIGLYNYCSDLLKNYEGKIKILANKANGEFKDFQGGIDE</sequence>
<dbReference type="InterPro" id="IPR003761">
    <property type="entry name" value="Exonuc_VII_S"/>
</dbReference>
<dbReference type="PANTHER" id="PTHR34137:SF1">
    <property type="entry name" value="EXODEOXYRIBONUCLEASE 7 SMALL SUBUNIT"/>
    <property type="match status" value="1"/>
</dbReference>
<comment type="subunit">
    <text evidence="6">Heterooligomer composed of large and small subunits.</text>
</comment>
<evidence type="ECO:0000313" key="8">
    <source>
        <dbReference type="EMBL" id="MDQ0274179.1"/>
    </source>
</evidence>
<organism evidence="8 9">
    <name type="scientific">Peptoniphilus koenoeneniae</name>
    <dbReference type="NCBI Taxonomy" id="507751"/>
    <lineage>
        <taxon>Bacteria</taxon>
        <taxon>Bacillati</taxon>
        <taxon>Bacillota</taxon>
        <taxon>Tissierellia</taxon>
        <taxon>Tissierellales</taxon>
        <taxon>Peptoniphilaceae</taxon>
        <taxon>Peptoniphilus</taxon>
    </lineage>
</organism>
<dbReference type="Pfam" id="PF02609">
    <property type="entry name" value="Exonuc_VII_S"/>
    <property type="match status" value="1"/>
</dbReference>
<reference evidence="8 9" key="1">
    <citation type="submission" date="2023-07" db="EMBL/GenBank/DDBJ databases">
        <title>Genomic Encyclopedia of Type Strains, Phase IV (KMG-IV): sequencing the most valuable type-strain genomes for metagenomic binning, comparative biology and taxonomic classification.</title>
        <authorList>
            <person name="Goeker M."/>
        </authorList>
    </citation>
    <scope>NUCLEOTIDE SEQUENCE [LARGE SCALE GENOMIC DNA]</scope>
    <source>
        <strain evidence="8 9">DSM 22616</strain>
    </source>
</reference>
<gene>
    <name evidence="6" type="primary">xseB</name>
    <name evidence="8" type="ORF">J2S72_000175</name>
</gene>
<evidence type="ECO:0000256" key="2">
    <source>
        <dbReference type="ARBA" id="ARBA00022490"/>
    </source>
</evidence>
<dbReference type="Gene3D" id="1.10.287.1040">
    <property type="entry name" value="Exonuclease VII, small subunit"/>
    <property type="match status" value="1"/>
</dbReference>
<protein>
    <recommendedName>
        <fullName evidence="6">Exodeoxyribonuclease 7 small subunit</fullName>
        <ecNumber evidence="6">3.1.11.6</ecNumber>
    </recommendedName>
    <alternativeName>
        <fullName evidence="6">Exodeoxyribonuclease VII small subunit</fullName>
        <shortName evidence="6">Exonuclease VII small subunit</shortName>
    </alternativeName>
</protein>
<keyword evidence="7" id="KW-0175">Coiled coil</keyword>
<dbReference type="EMBL" id="JAUSTN010000001">
    <property type="protein sequence ID" value="MDQ0274179.1"/>
    <property type="molecule type" value="Genomic_DNA"/>
</dbReference>
<dbReference type="PIRSF" id="PIRSF006488">
    <property type="entry name" value="Exonuc_VII_S"/>
    <property type="match status" value="1"/>
</dbReference>
<evidence type="ECO:0000256" key="7">
    <source>
        <dbReference type="SAM" id="Coils"/>
    </source>
</evidence>
<evidence type="ECO:0000256" key="4">
    <source>
        <dbReference type="ARBA" id="ARBA00022801"/>
    </source>
</evidence>
<dbReference type="GO" id="GO:0008855">
    <property type="term" value="F:exodeoxyribonuclease VII activity"/>
    <property type="evidence" value="ECO:0007669"/>
    <property type="project" value="UniProtKB-EC"/>
</dbReference>